<dbReference type="EMBL" id="DWWO01000047">
    <property type="protein sequence ID" value="HJC33723.1"/>
    <property type="molecule type" value="Genomic_DNA"/>
</dbReference>
<gene>
    <name evidence="1" type="ORF">H9758_03920</name>
</gene>
<accession>A0A9D2NN74</accession>
<comment type="caution">
    <text evidence="1">The sequence shown here is derived from an EMBL/GenBank/DDBJ whole genome shotgun (WGS) entry which is preliminary data.</text>
</comment>
<protein>
    <recommendedName>
        <fullName evidence="3">Extracellular solute-binding protein</fullName>
    </recommendedName>
</protein>
<dbReference type="AlphaFoldDB" id="A0A9D2NN74"/>
<sequence>MKKRMIGLALLVVIMLVTGGIYMAAGRTPQIITVDGYVGGEKIELLEDEEVQSILEEDYGVKADYSRAGSLDMMTADMDGMDYLFPSSSIAGEYYEDLHGSPEQSEIVLNTPIVLYTHRAVLDAFDSQGLISSSGSSYYIDMTKLVELIQNDTSWADIGLPELYGNISVDTTDPARSNSGNMFAALLANVLNGGQTLTQENLQTILPQLQDIFGKLGYMETSSSDLFSQFLRMGIGAKPVIAGYESQLIEYAALYPDQYETMKDDIVMLYPTPTVWSTHVFIALDANGQVLLNGLLDEDIQRLAWEKHGFRTGNYATVSESSSLTAQGVADTITQVTQVPSYDVMKVIIEQLQ</sequence>
<evidence type="ECO:0000313" key="1">
    <source>
        <dbReference type="EMBL" id="HJC33723.1"/>
    </source>
</evidence>
<dbReference type="Proteomes" id="UP000823890">
    <property type="component" value="Unassembled WGS sequence"/>
</dbReference>
<dbReference type="SUPFAM" id="SSF53850">
    <property type="entry name" value="Periplasmic binding protein-like II"/>
    <property type="match status" value="1"/>
</dbReference>
<reference evidence="1" key="2">
    <citation type="submission" date="2021-04" db="EMBL/GenBank/DDBJ databases">
        <authorList>
            <person name="Gilroy R."/>
        </authorList>
    </citation>
    <scope>NUCLEOTIDE SEQUENCE</scope>
    <source>
        <strain evidence="1">ChiW19-954</strain>
    </source>
</reference>
<organism evidence="1 2">
    <name type="scientific">Candidatus Mediterraneibacter faecipullorum</name>
    <dbReference type="NCBI Taxonomy" id="2838670"/>
    <lineage>
        <taxon>Bacteria</taxon>
        <taxon>Bacillati</taxon>
        <taxon>Bacillota</taxon>
        <taxon>Clostridia</taxon>
        <taxon>Lachnospirales</taxon>
        <taxon>Lachnospiraceae</taxon>
        <taxon>Mediterraneibacter</taxon>
    </lineage>
</organism>
<proteinExistence type="predicted"/>
<evidence type="ECO:0008006" key="3">
    <source>
        <dbReference type="Google" id="ProtNLM"/>
    </source>
</evidence>
<reference evidence="1" key="1">
    <citation type="journal article" date="2021" name="PeerJ">
        <title>Extensive microbial diversity within the chicken gut microbiome revealed by metagenomics and culture.</title>
        <authorList>
            <person name="Gilroy R."/>
            <person name="Ravi A."/>
            <person name="Getino M."/>
            <person name="Pursley I."/>
            <person name="Horton D.L."/>
            <person name="Alikhan N.F."/>
            <person name="Baker D."/>
            <person name="Gharbi K."/>
            <person name="Hall N."/>
            <person name="Watson M."/>
            <person name="Adriaenssens E.M."/>
            <person name="Foster-Nyarko E."/>
            <person name="Jarju S."/>
            <person name="Secka A."/>
            <person name="Antonio M."/>
            <person name="Oren A."/>
            <person name="Chaudhuri R.R."/>
            <person name="La Ragione R."/>
            <person name="Hildebrand F."/>
            <person name="Pallen M.J."/>
        </authorList>
    </citation>
    <scope>NUCLEOTIDE SEQUENCE</scope>
    <source>
        <strain evidence="1">ChiW19-954</strain>
    </source>
</reference>
<evidence type="ECO:0000313" key="2">
    <source>
        <dbReference type="Proteomes" id="UP000823890"/>
    </source>
</evidence>
<name>A0A9D2NN74_9FIRM</name>